<keyword evidence="2" id="KW-1185">Reference proteome</keyword>
<dbReference type="AlphaFoldDB" id="A0A6F8PN55"/>
<dbReference type="InterPro" id="IPR021241">
    <property type="entry name" value="CsiV"/>
</dbReference>
<evidence type="ECO:0000313" key="2">
    <source>
        <dbReference type="Proteomes" id="UP000501466"/>
    </source>
</evidence>
<dbReference type="KEGG" id="tzo:THMIRHAT_12850"/>
<dbReference type="EMBL" id="AP021888">
    <property type="protein sequence ID" value="BBP43539.1"/>
    <property type="molecule type" value="Genomic_DNA"/>
</dbReference>
<proteinExistence type="predicted"/>
<protein>
    <submittedName>
        <fullName evidence="1">Uncharacterized protein</fullName>
    </submittedName>
</protein>
<name>A0A6F8PN55_9GAMM</name>
<organism evidence="1 2">
    <name type="scientific">Thiosulfativibrio zosterae</name>
    <dbReference type="NCBI Taxonomy" id="2675053"/>
    <lineage>
        <taxon>Bacteria</taxon>
        <taxon>Pseudomonadati</taxon>
        <taxon>Pseudomonadota</taxon>
        <taxon>Gammaproteobacteria</taxon>
        <taxon>Thiotrichales</taxon>
        <taxon>Piscirickettsiaceae</taxon>
        <taxon>Thiosulfativibrio</taxon>
    </lineage>
</organism>
<dbReference type="Proteomes" id="UP000501466">
    <property type="component" value="Chromosome"/>
</dbReference>
<gene>
    <name evidence="1" type="ORF">THMIRHAT_12850</name>
</gene>
<dbReference type="Pfam" id="PF10972">
    <property type="entry name" value="CsiV"/>
    <property type="match status" value="1"/>
</dbReference>
<sequence>MASDKNSQPYPKYQVELLIFETTAIRGWTEETWPLIDTDIDLDGSVPAEPLNDKYLMLASQAKKLKPEIGYKILMHQAYAVYGLPEEKATRISFENYPETEWTSKVKGDFLFYKSRYPHIDVEFQVDKAIPSRVRDDLGKQQKMEIVEPMVGMPPVWRFYLKESRKVLKDEIHYIDHPLFGALVKVQPVED</sequence>
<evidence type="ECO:0000313" key="1">
    <source>
        <dbReference type="EMBL" id="BBP43539.1"/>
    </source>
</evidence>
<reference evidence="2" key="1">
    <citation type="submission" date="2019-11" db="EMBL/GenBank/DDBJ databases">
        <title>Isolation and characterization of two novel species in the genus Thiomicrorhabdus.</title>
        <authorList>
            <person name="Mochizuki J."/>
            <person name="Kojima H."/>
            <person name="Fukui M."/>
        </authorList>
    </citation>
    <scope>NUCLEOTIDE SEQUENCE [LARGE SCALE GENOMIC DNA]</scope>
    <source>
        <strain evidence="2">AkT22</strain>
    </source>
</reference>
<accession>A0A6F8PN55</accession>